<feature type="domain" description="HipA-like C-terminal" evidence="4">
    <location>
        <begin position="171"/>
        <end position="400"/>
    </location>
</feature>
<name>A0A4U1G920_9SPHI</name>
<evidence type="ECO:0000256" key="1">
    <source>
        <dbReference type="ARBA" id="ARBA00010164"/>
    </source>
</evidence>
<dbReference type="Gene3D" id="1.10.1070.20">
    <property type="match status" value="1"/>
</dbReference>
<keyword evidence="3" id="KW-0418">Kinase</keyword>
<sequence length="427" mass="48076">MTTAIINLWNKRVGAVLWDENSQLASFEYDPGFISKNLDIAPIKMPIGTPGRIYSFPELARNNTFKGLPGLLADILPDKYGNALINAWLVANGRRADSMNPVEMLCFVGKRGMGALEFEPATAGTADRATKIEIEGLVHIAGKILQGRQDFLVDMNADEQKALMDILRIGTSAGGARAKALIAYNEQTKEVRSGQAKAPEGFTHWLIKFDGVHDSQFGATYGFGRVEYAYHLMAVASGIEMTECRLLEENERAHFMTKRFDRSPDKQHVQTWCAMEHLDFNNVGLYSYEQLFQTMRVLRLPYPQAEQLFRRMVFNVIARNCDDHSKNFAFIMDKRGEWALSPAYDVCHAYRPGSVWVSTQSLMVNGKRDGIARADLLEVARKMNIKSAESIVAEIQDKVDNWEAYADLAKVSEKLREGIKTTLLKLY</sequence>
<gene>
    <name evidence="6" type="ORF">FBD94_16605</name>
</gene>
<dbReference type="GO" id="GO:0005829">
    <property type="term" value="C:cytosol"/>
    <property type="evidence" value="ECO:0007669"/>
    <property type="project" value="TreeGrafter"/>
</dbReference>
<reference evidence="6 7" key="1">
    <citation type="submission" date="2019-04" db="EMBL/GenBank/DDBJ databases">
        <title>Pedobacter sp. RP-1-16 sp. nov., isolated from Arctic soil.</title>
        <authorList>
            <person name="Dahal R.H."/>
            <person name="Kim D.-U."/>
        </authorList>
    </citation>
    <scope>NUCLEOTIDE SEQUENCE [LARGE SCALE GENOMIC DNA]</scope>
    <source>
        <strain evidence="6 7">RP-1-16</strain>
    </source>
</reference>
<dbReference type="Pfam" id="PF13657">
    <property type="entry name" value="Couple_hipA"/>
    <property type="match status" value="1"/>
</dbReference>
<dbReference type="EMBL" id="SWDX01000006">
    <property type="protein sequence ID" value="TKC59153.1"/>
    <property type="molecule type" value="Genomic_DNA"/>
</dbReference>
<dbReference type="Proteomes" id="UP000309594">
    <property type="component" value="Unassembled WGS sequence"/>
</dbReference>
<evidence type="ECO:0000313" key="6">
    <source>
        <dbReference type="EMBL" id="TKC59153.1"/>
    </source>
</evidence>
<dbReference type="RefSeq" id="WP_136881027.1">
    <property type="nucleotide sequence ID" value="NZ_SWDX01000006.1"/>
</dbReference>
<comment type="similarity">
    <text evidence="1">Belongs to the HipA Ser/Thr kinase family.</text>
</comment>
<feature type="domain" description="HipA N-terminal subdomain 1" evidence="5">
    <location>
        <begin position="6"/>
        <end position="118"/>
    </location>
</feature>
<dbReference type="AlphaFoldDB" id="A0A4U1G920"/>
<dbReference type="PANTHER" id="PTHR37419">
    <property type="entry name" value="SERINE/THREONINE-PROTEIN KINASE TOXIN HIPA"/>
    <property type="match status" value="1"/>
</dbReference>
<comment type="caution">
    <text evidence="6">The sequence shown here is derived from an EMBL/GenBank/DDBJ whole genome shotgun (WGS) entry which is preliminary data.</text>
</comment>
<organism evidence="6 7">
    <name type="scientific">Pedobacter hiemivivus</name>
    <dbReference type="NCBI Taxonomy" id="2530454"/>
    <lineage>
        <taxon>Bacteria</taxon>
        <taxon>Pseudomonadati</taxon>
        <taxon>Bacteroidota</taxon>
        <taxon>Sphingobacteriia</taxon>
        <taxon>Sphingobacteriales</taxon>
        <taxon>Sphingobacteriaceae</taxon>
        <taxon>Pedobacter</taxon>
    </lineage>
</organism>
<evidence type="ECO:0000313" key="7">
    <source>
        <dbReference type="Proteomes" id="UP000309594"/>
    </source>
</evidence>
<dbReference type="GO" id="GO:0004674">
    <property type="term" value="F:protein serine/threonine kinase activity"/>
    <property type="evidence" value="ECO:0007669"/>
    <property type="project" value="TreeGrafter"/>
</dbReference>
<dbReference type="PANTHER" id="PTHR37419:SF8">
    <property type="entry name" value="TOXIN YJJJ"/>
    <property type="match status" value="1"/>
</dbReference>
<evidence type="ECO:0000259" key="5">
    <source>
        <dbReference type="Pfam" id="PF13657"/>
    </source>
</evidence>
<protein>
    <submittedName>
        <fullName evidence="6">Type II toxin-antitoxin system HipA family toxin</fullName>
    </submittedName>
</protein>
<dbReference type="InterPro" id="IPR017508">
    <property type="entry name" value="HipA_N1"/>
</dbReference>
<evidence type="ECO:0000256" key="3">
    <source>
        <dbReference type="ARBA" id="ARBA00022777"/>
    </source>
</evidence>
<dbReference type="InterPro" id="IPR052028">
    <property type="entry name" value="HipA_Ser/Thr_kinase"/>
</dbReference>
<accession>A0A4U1G920</accession>
<dbReference type="Pfam" id="PF07804">
    <property type="entry name" value="HipA_C"/>
    <property type="match status" value="1"/>
</dbReference>
<proteinExistence type="inferred from homology"/>
<keyword evidence="2" id="KW-0808">Transferase</keyword>
<dbReference type="InterPro" id="IPR012893">
    <property type="entry name" value="HipA-like_C"/>
</dbReference>
<evidence type="ECO:0000259" key="4">
    <source>
        <dbReference type="Pfam" id="PF07804"/>
    </source>
</evidence>
<evidence type="ECO:0000256" key="2">
    <source>
        <dbReference type="ARBA" id="ARBA00022679"/>
    </source>
</evidence>